<comment type="caution">
    <text evidence="7">The sequence shown here is derived from an EMBL/GenBank/DDBJ whole genome shotgun (WGS) entry which is preliminary data.</text>
</comment>
<dbReference type="GO" id="GO:0015031">
    <property type="term" value="P:protein transport"/>
    <property type="evidence" value="ECO:0007669"/>
    <property type="project" value="UniProtKB-UniRule"/>
</dbReference>
<keyword evidence="2 4" id="KW-0694">RNA-binding</keyword>
<evidence type="ECO:0000256" key="1">
    <source>
        <dbReference type="ARBA" id="ARBA00022448"/>
    </source>
</evidence>
<dbReference type="Gene3D" id="2.20.70.30">
    <property type="entry name" value="Nascent polypeptide-associated complex domain"/>
    <property type="match status" value="1"/>
</dbReference>
<evidence type="ECO:0000259" key="6">
    <source>
        <dbReference type="PROSITE" id="PS51151"/>
    </source>
</evidence>
<proteinExistence type="inferred from homology"/>
<accession>A0A133VG97</accession>
<keyword evidence="3 4" id="KW-0653">Protein transport</keyword>
<dbReference type="EMBL" id="LHYC01000013">
    <property type="protein sequence ID" value="KXB05468.1"/>
    <property type="molecule type" value="Genomic_DNA"/>
</dbReference>
<dbReference type="InterPro" id="IPR009060">
    <property type="entry name" value="UBA-like_sf"/>
</dbReference>
<dbReference type="SUPFAM" id="SSF46934">
    <property type="entry name" value="UBA-like"/>
    <property type="match status" value="1"/>
</dbReference>
<dbReference type="Gene3D" id="1.10.8.10">
    <property type="entry name" value="DNA helicase RuvA subunit, C-terminal domain"/>
    <property type="match status" value="1"/>
</dbReference>
<organism evidence="7 8">
    <name type="scientific">candidate division MSBL1 archaeon SCGC-AAA382A03</name>
    <dbReference type="NCBI Taxonomy" id="1698278"/>
    <lineage>
        <taxon>Archaea</taxon>
        <taxon>Methanobacteriati</taxon>
        <taxon>Methanobacteriota</taxon>
        <taxon>candidate division MSBL1</taxon>
    </lineage>
</organism>
<keyword evidence="8" id="KW-1185">Reference proteome</keyword>
<keyword evidence="1 4" id="KW-0813">Transport</keyword>
<dbReference type="PROSITE" id="PS51151">
    <property type="entry name" value="NAC_AB"/>
    <property type="match status" value="1"/>
</dbReference>
<comment type="subunit">
    <text evidence="4">Homodimer. Interacts with the ribosome. Binds ribosomal RNA.</text>
</comment>
<evidence type="ECO:0000256" key="4">
    <source>
        <dbReference type="HAMAP-Rule" id="MF_00814"/>
    </source>
</evidence>
<gene>
    <name evidence="4" type="primary">nac</name>
    <name evidence="7" type="ORF">AKJ49_00695</name>
</gene>
<protein>
    <recommendedName>
        <fullName evidence="4 5">Nascent polypeptide-associated complex protein</fullName>
    </recommendedName>
</protein>
<dbReference type="Pfam" id="PF19026">
    <property type="entry name" value="UBA_HYPK"/>
    <property type="match status" value="1"/>
</dbReference>
<dbReference type="InterPro" id="IPR038187">
    <property type="entry name" value="NAC_A/B_dom_sf"/>
</dbReference>
<evidence type="ECO:0000256" key="2">
    <source>
        <dbReference type="ARBA" id="ARBA00022884"/>
    </source>
</evidence>
<evidence type="ECO:0000313" key="7">
    <source>
        <dbReference type="EMBL" id="KXB05468.1"/>
    </source>
</evidence>
<dbReference type="CDD" id="cd14359">
    <property type="entry name" value="UBA_AeNAC"/>
    <property type="match status" value="1"/>
</dbReference>
<feature type="domain" description="NAC-A/B" evidence="6">
    <location>
        <begin position="6"/>
        <end position="74"/>
    </location>
</feature>
<dbReference type="Proteomes" id="UP000070549">
    <property type="component" value="Unassembled WGS sequence"/>
</dbReference>
<dbReference type="HAMAP" id="MF_00814">
    <property type="entry name" value="NAC_arch"/>
    <property type="match status" value="1"/>
</dbReference>
<sequence>MFGRGGFDSKQLKKMMKQMGVEMKELEGVEEAVIKLSDKELVFSNPQVQITEAQGQKTYQIIGEPEEQEKTTEKTEISDEDIKMVLEQADVTEEEARKALEESEGDIAQAIVNLKES</sequence>
<dbReference type="Pfam" id="PF01849">
    <property type="entry name" value="NAC"/>
    <property type="match status" value="1"/>
</dbReference>
<reference evidence="7 8" key="1">
    <citation type="journal article" date="2016" name="Sci. Rep.">
        <title>Metabolic traits of an uncultured archaeal lineage -MSBL1- from brine pools of the Red Sea.</title>
        <authorList>
            <person name="Mwirichia R."/>
            <person name="Alam I."/>
            <person name="Rashid M."/>
            <person name="Vinu M."/>
            <person name="Ba-Alawi W."/>
            <person name="Anthony Kamau A."/>
            <person name="Kamanda Ngugi D."/>
            <person name="Goker M."/>
            <person name="Klenk H.P."/>
            <person name="Bajic V."/>
            <person name="Stingl U."/>
        </authorList>
    </citation>
    <scope>NUCLEOTIDE SEQUENCE [LARGE SCALE GENOMIC DNA]</scope>
    <source>
        <strain evidence="7">SCGC-AAA382A03</strain>
    </source>
</reference>
<dbReference type="NCBIfam" id="TIGR00264">
    <property type="entry name" value="archaeal-type nascent polypeptide-associated complex protein"/>
    <property type="match status" value="1"/>
</dbReference>
<dbReference type="InterPro" id="IPR044034">
    <property type="entry name" value="NAC-like_UBA"/>
</dbReference>
<dbReference type="GO" id="GO:0003723">
    <property type="term" value="F:RNA binding"/>
    <property type="evidence" value="ECO:0007669"/>
    <property type="project" value="UniProtKB-UniRule"/>
</dbReference>
<evidence type="ECO:0000313" key="8">
    <source>
        <dbReference type="Proteomes" id="UP000070549"/>
    </source>
</evidence>
<evidence type="ECO:0000256" key="3">
    <source>
        <dbReference type="ARBA" id="ARBA00022927"/>
    </source>
</evidence>
<comment type="similarity">
    <text evidence="4">Belongs to the NAC-alpha family.</text>
</comment>
<name>A0A133VG97_9EURY</name>
<dbReference type="SMART" id="SM01407">
    <property type="entry name" value="NAC"/>
    <property type="match status" value="1"/>
</dbReference>
<dbReference type="CDD" id="cd22054">
    <property type="entry name" value="NAC_NACA"/>
    <property type="match status" value="1"/>
</dbReference>
<dbReference type="AlphaFoldDB" id="A0A133VG97"/>
<dbReference type="InterPro" id="IPR002715">
    <property type="entry name" value="Nas_poly-pep-assoc_cplx_dom"/>
</dbReference>
<comment type="function">
    <text evidence="4">Contacts the emerging nascent chain on the ribosome.</text>
</comment>
<dbReference type="InterPro" id="IPR005231">
    <property type="entry name" value="NAC_arc"/>
</dbReference>
<evidence type="ECO:0000256" key="5">
    <source>
        <dbReference type="NCBIfam" id="TIGR00264"/>
    </source>
</evidence>